<proteinExistence type="predicted"/>
<keyword evidence="3" id="KW-1185">Reference proteome</keyword>
<protein>
    <submittedName>
        <fullName evidence="2">Uncharacterized protein</fullName>
    </submittedName>
</protein>
<sequence>MERPMTTQELFDKLQDIMKEKGLLPDILDYGIATDRPVPIRDYDFDLKNNLDFGGSEGIYLDFWMEYPEDGERHRSGLGTFKTLDDSREAMRTMAVLLADFIIEVYAYISTNIDDFTWTGVDVRASDGNGKPLEWCCPCRSMEEALKRKDELLEKYLEVSVRDNATESDGVLAERQRRGGRGGTEGKQGGAEGKRRRGSAAGKDATGGDMLREGTGRVWGAVPIRP</sequence>
<feature type="compositionally biased region" description="Gly residues" evidence="1">
    <location>
        <begin position="181"/>
        <end position="191"/>
    </location>
</feature>
<dbReference type="AlphaFoldDB" id="A0A2K4ZKM3"/>
<evidence type="ECO:0000313" key="2">
    <source>
        <dbReference type="EMBL" id="SOY30942.1"/>
    </source>
</evidence>
<dbReference type="EMBL" id="OFSM01000020">
    <property type="protein sequence ID" value="SOY30942.1"/>
    <property type="molecule type" value="Genomic_DNA"/>
</dbReference>
<dbReference type="OrthoDB" id="2047739at2"/>
<name>A0A2K4ZKM3_9FIRM</name>
<organism evidence="2 3">
    <name type="scientific">Acetatifactor muris</name>
    <dbReference type="NCBI Taxonomy" id="879566"/>
    <lineage>
        <taxon>Bacteria</taxon>
        <taxon>Bacillati</taxon>
        <taxon>Bacillota</taxon>
        <taxon>Clostridia</taxon>
        <taxon>Lachnospirales</taxon>
        <taxon>Lachnospiraceae</taxon>
        <taxon>Acetatifactor</taxon>
    </lineage>
</organism>
<feature type="region of interest" description="Disordered" evidence="1">
    <location>
        <begin position="167"/>
        <end position="226"/>
    </location>
</feature>
<evidence type="ECO:0000256" key="1">
    <source>
        <dbReference type="SAM" id="MobiDB-lite"/>
    </source>
</evidence>
<evidence type="ECO:0000313" key="3">
    <source>
        <dbReference type="Proteomes" id="UP000236311"/>
    </source>
</evidence>
<gene>
    <name evidence="2" type="ORF">AMURIS_03676</name>
</gene>
<accession>A0A2K4ZKM3</accession>
<reference evidence="2 3" key="1">
    <citation type="submission" date="2018-01" db="EMBL/GenBank/DDBJ databases">
        <authorList>
            <person name="Gaut B.S."/>
            <person name="Morton B.R."/>
            <person name="Clegg M.T."/>
            <person name="Duvall M.R."/>
        </authorList>
    </citation>
    <scope>NUCLEOTIDE SEQUENCE [LARGE SCALE GENOMIC DNA]</scope>
    <source>
        <strain evidence="2">GP69</strain>
    </source>
</reference>
<dbReference type="RefSeq" id="WP_103240953.1">
    <property type="nucleotide sequence ID" value="NZ_JANJZD010000020.1"/>
</dbReference>
<dbReference type="Proteomes" id="UP000236311">
    <property type="component" value="Unassembled WGS sequence"/>
</dbReference>